<reference evidence="6 7" key="2">
    <citation type="submission" date="2024-03" db="EMBL/GenBank/DDBJ databases">
        <title>The Genome Sequence of Enterococcus sp. DIV2402.</title>
        <authorList>
            <consortium name="The Broad Institute Genomics Platform"/>
            <consortium name="The Broad Institute Microbial Omics Core"/>
            <consortium name="The Broad Institute Genomic Center for Infectious Diseases"/>
            <person name="Earl A."/>
            <person name="Manson A."/>
            <person name="Gilmore M."/>
            <person name="Schwartman J."/>
            <person name="Shea T."/>
            <person name="Abouelleil A."/>
            <person name="Cao P."/>
            <person name="Chapman S."/>
            <person name="Cusick C."/>
            <person name="Young S."/>
            <person name="Neafsey D."/>
            <person name="Nusbaum C."/>
            <person name="Birren B."/>
        </authorList>
    </citation>
    <scope>NUCLEOTIDE SEQUENCE [LARGE SCALE GENOMIC DNA]</scope>
    <source>
        <strain evidence="6 7">DIV2402</strain>
    </source>
</reference>
<organism evidence="6 7">
    <name type="scientific">Candidatus Enterococcus lowellii</name>
    <dbReference type="NCBI Taxonomy" id="2230877"/>
    <lineage>
        <taxon>Bacteria</taxon>
        <taxon>Bacillati</taxon>
        <taxon>Bacillota</taxon>
        <taxon>Bacilli</taxon>
        <taxon>Lactobacillales</taxon>
        <taxon>Enterococcaceae</taxon>
        <taxon>Enterococcus</taxon>
    </lineage>
</organism>
<proteinExistence type="inferred from homology"/>
<dbReference type="Proteomes" id="UP000664701">
    <property type="component" value="Chromosome"/>
</dbReference>
<accession>A0ABZ2SRD0</accession>
<dbReference type="InterPro" id="IPR041492">
    <property type="entry name" value="HAD_2"/>
</dbReference>
<comment type="similarity">
    <text evidence="2">Belongs to the HAD-like hydrolase superfamily. CbbY/CbbZ/Gph/YieH family.</text>
</comment>
<reference evidence="6 7" key="1">
    <citation type="submission" date="2021-03" db="EMBL/GenBank/DDBJ databases">
        <authorList>
            <person name="Gilmore M.S."/>
            <person name="Schwartzman J."/>
            <person name="Van Tyne D."/>
            <person name="Martin M."/>
            <person name="Earl A.M."/>
            <person name="Manson A.L."/>
            <person name="Straub T."/>
            <person name="Salamzade R."/>
            <person name="Saavedra J."/>
            <person name="Lebreton F."/>
            <person name="Prichula J."/>
            <person name="Schaufler K."/>
            <person name="Gaca A."/>
            <person name="Sgardioli B."/>
            <person name="Wagenaar J."/>
            <person name="Strong T."/>
        </authorList>
    </citation>
    <scope>NUCLEOTIDE SEQUENCE [LARGE SCALE GENOMIC DNA]</scope>
    <source>
        <strain evidence="6 7">DIV2402</strain>
    </source>
</reference>
<evidence type="ECO:0000256" key="3">
    <source>
        <dbReference type="ARBA" id="ARBA00022723"/>
    </source>
</evidence>
<keyword evidence="3" id="KW-0479">Metal-binding</keyword>
<dbReference type="NCBIfam" id="TIGR01509">
    <property type="entry name" value="HAD-SF-IA-v3"/>
    <property type="match status" value="1"/>
</dbReference>
<protein>
    <recommendedName>
        <fullName evidence="8">HAD family phosphatase</fullName>
    </recommendedName>
</protein>
<dbReference type="Pfam" id="PF13419">
    <property type="entry name" value="HAD_2"/>
    <property type="match status" value="1"/>
</dbReference>
<dbReference type="EMBL" id="CP147251">
    <property type="protein sequence ID" value="WYJ78325.1"/>
    <property type="molecule type" value="Genomic_DNA"/>
</dbReference>
<dbReference type="InterPro" id="IPR006439">
    <property type="entry name" value="HAD-SF_hydro_IA"/>
</dbReference>
<dbReference type="Gene3D" id="1.10.150.240">
    <property type="entry name" value="Putative phosphatase, domain 2"/>
    <property type="match status" value="1"/>
</dbReference>
<gene>
    <name evidence="6" type="ORF">DOK78_002982</name>
</gene>
<evidence type="ECO:0000256" key="5">
    <source>
        <dbReference type="ARBA" id="ARBA00023277"/>
    </source>
</evidence>
<dbReference type="SUPFAM" id="SSF56784">
    <property type="entry name" value="HAD-like"/>
    <property type="match status" value="1"/>
</dbReference>
<name>A0ABZ2SRD0_9ENTE</name>
<dbReference type="SFLD" id="SFLDG01129">
    <property type="entry name" value="C1.5:_HAD__Beta-PGM__Phosphata"/>
    <property type="match status" value="1"/>
</dbReference>
<dbReference type="SFLD" id="SFLDG01135">
    <property type="entry name" value="C1.5.6:_HAD__Beta-PGM__Phospha"/>
    <property type="match status" value="1"/>
</dbReference>
<dbReference type="InterPro" id="IPR051600">
    <property type="entry name" value="Beta-PGM-like"/>
</dbReference>
<dbReference type="Gene3D" id="3.40.50.1000">
    <property type="entry name" value="HAD superfamily/HAD-like"/>
    <property type="match status" value="1"/>
</dbReference>
<dbReference type="CDD" id="cd07505">
    <property type="entry name" value="HAD_BPGM-like"/>
    <property type="match status" value="1"/>
</dbReference>
<dbReference type="PANTHER" id="PTHR46193:SF18">
    <property type="entry name" value="HEXITOL PHOSPHATASE B"/>
    <property type="match status" value="1"/>
</dbReference>
<keyword evidence="5" id="KW-0119">Carbohydrate metabolism</keyword>
<sequence>MKKAVIFDMDGVIVFSESHYRQRRKLFFAQHDILLTDEFQKKLVGSNSRDMFELLIEDVEKRKWLIEQYAEFRANYPIDYREIFNAEMVPTLEALANQGIRMAVASSSSLENIQMILTENQILSYFELLVSGDKFQRSKPNPEIYQYTVKKLDLTPDDCLVVEDSSIGISAAVNADLEVLALNNDDPAATVPIQSVSEVLKYIEL</sequence>
<evidence type="ECO:0008006" key="8">
    <source>
        <dbReference type="Google" id="ProtNLM"/>
    </source>
</evidence>
<dbReference type="NCBIfam" id="TIGR01549">
    <property type="entry name" value="HAD-SF-IA-v1"/>
    <property type="match status" value="1"/>
</dbReference>
<dbReference type="PANTHER" id="PTHR46193">
    <property type="entry name" value="6-PHOSPHOGLUCONATE PHOSPHATASE"/>
    <property type="match status" value="1"/>
</dbReference>
<dbReference type="SFLD" id="SFLDS00003">
    <property type="entry name" value="Haloacid_Dehalogenase"/>
    <property type="match status" value="1"/>
</dbReference>
<evidence type="ECO:0000313" key="7">
    <source>
        <dbReference type="Proteomes" id="UP000664701"/>
    </source>
</evidence>
<dbReference type="InterPro" id="IPR023198">
    <property type="entry name" value="PGP-like_dom2"/>
</dbReference>
<dbReference type="RefSeq" id="WP_207942089.1">
    <property type="nucleotide sequence ID" value="NZ_CP147251.1"/>
</dbReference>
<dbReference type="InterPro" id="IPR023214">
    <property type="entry name" value="HAD_sf"/>
</dbReference>
<comment type="cofactor">
    <cofactor evidence="1">
        <name>Mg(2+)</name>
        <dbReference type="ChEBI" id="CHEBI:18420"/>
    </cofactor>
</comment>
<keyword evidence="7" id="KW-1185">Reference proteome</keyword>
<evidence type="ECO:0000256" key="4">
    <source>
        <dbReference type="ARBA" id="ARBA00022842"/>
    </source>
</evidence>
<evidence type="ECO:0000256" key="2">
    <source>
        <dbReference type="ARBA" id="ARBA00006171"/>
    </source>
</evidence>
<dbReference type="InterPro" id="IPR036412">
    <property type="entry name" value="HAD-like_sf"/>
</dbReference>
<evidence type="ECO:0000313" key="6">
    <source>
        <dbReference type="EMBL" id="WYJ78325.1"/>
    </source>
</evidence>
<keyword evidence="4" id="KW-0460">Magnesium</keyword>
<evidence type="ECO:0000256" key="1">
    <source>
        <dbReference type="ARBA" id="ARBA00001946"/>
    </source>
</evidence>